<dbReference type="AlphaFoldDB" id="A0A6T9NVK1"/>
<proteinExistence type="predicted"/>
<accession>A0A6T9NVK1</accession>
<reference evidence="1" key="1">
    <citation type="submission" date="2021-01" db="EMBL/GenBank/DDBJ databases">
        <authorList>
            <person name="Corre E."/>
            <person name="Pelletier E."/>
            <person name="Niang G."/>
            <person name="Scheremetjew M."/>
            <person name="Finn R."/>
            <person name="Kale V."/>
            <person name="Holt S."/>
            <person name="Cochrane G."/>
            <person name="Meng A."/>
            <person name="Brown T."/>
            <person name="Cohen L."/>
        </authorList>
    </citation>
    <scope>NUCLEOTIDE SEQUENCE</scope>
    <source>
        <strain evidence="1">CCMP281</strain>
    </source>
</reference>
<organism evidence="1">
    <name type="scientific">Haptolina ericina</name>
    <dbReference type="NCBI Taxonomy" id="156174"/>
    <lineage>
        <taxon>Eukaryota</taxon>
        <taxon>Haptista</taxon>
        <taxon>Haptophyta</taxon>
        <taxon>Prymnesiophyceae</taxon>
        <taxon>Prymnesiales</taxon>
        <taxon>Prymnesiaceae</taxon>
        <taxon>Haptolina</taxon>
    </lineage>
</organism>
<dbReference type="EMBL" id="HBHX01069850">
    <property type="protein sequence ID" value="CAE0150720.1"/>
    <property type="molecule type" value="Transcribed_RNA"/>
</dbReference>
<name>A0A6T9NVK1_9EUKA</name>
<evidence type="ECO:0000313" key="1">
    <source>
        <dbReference type="EMBL" id="CAE0150717.1"/>
    </source>
</evidence>
<gene>
    <name evidence="1" type="ORF">HERI1096_LOCUS38573</name>
    <name evidence="2" type="ORF">HERI1096_LOCUS38575</name>
</gene>
<protein>
    <submittedName>
        <fullName evidence="1">Uncharacterized protein</fullName>
    </submittedName>
</protein>
<sequence>MAAHPPTGDADWEMDVDDKAYELWGMEASARCGYLMLIQLPSAPKLMAATLREDSLNPGAGSMNEWRAKRGLGPVPGWEASVAAGYMQPPPHQELPANEMEQVERGGARADEVRHELRSEQQFCERCLRWHNYAVPCDQAHRFPFHRNVTQYLCHMGGKVYVEGRAEPVQGHIPVDRYIELINTRDRFGRPDHEPRLCLASSATVSPAVLRAGDFWGTPLCEAHSISLCTPEQLKHRGYR</sequence>
<dbReference type="EMBL" id="HBHX01069848">
    <property type="protein sequence ID" value="CAE0150717.1"/>
    <property type="molecule type" value="Transcribed_RNA"/>
</dbReference>
<evidence type="ECO:0000313" key="2">
    <source>
        <dbReference type="EMBL" id="CAE0150720.1"/>
    </source>
</evidence>